<evidence type="ECO:0000313" key="1">
    <source>
        <dbReference type="EMBL" id="CAM9668846.1"/>
    </source>
</evidence>
<sequence>MLISPICKIFLTQSFHPEYLLSYVLFPLFFLLFCTANLLGSDFALSSMSSNVQPREQVNEYTSQTSQLLVHQHLLLPASASFPTSLWGHSASFSGNHLHFVNL</sequence>
<reference evidence="1" key="1">
    <citation type="submission" date="2023-05" db="EMBL/GenBank/DDBJ databases">
        <authorList>
            <consortium name="ELIXIR-Norway"/>
        </authorList>
    </citation>
    <scope>NUCLEOTIDE SEQUENCE</scope>
</reference>
<protein>
    <submittedName>
        <fullName evidence="1">Uncharacterized protein</fullName>
    </submittedName>
</protein>
<accession>A0AC59YH05</accession>
<dbReference type="EMBL" id="OX596099">
    <property type="protein sequence ID" value="CAM9668846.1"/>
    <property type="molecule type" value="Genomic_DNA"/>
</dbReference>
<gene>
    <name evidence="1" type="ORF">MRATA1EN22A_LOCUS5759</name>
</gene>
<proteinExistence type="predicted"/>
<name>A0AC59YH05_RANTA</name>
<organism evidence="1 2">
    <name type="scientific">Rangifer tarandus platyrhynchus</name>
    <name type="common">Svalbard reindeer</name>
    <dbReference type="NCBI Taxonomy" id="3082113"/>
    <lineage>
        <taxon>Eukaryota</taxon>
        <taxon>Metazoa</taxon>
        <taxon>Chordata</taxon>
        <taxon>Craniata</taxon>
        <taxon>Vertebrata</taxon>
        <taxon>Euteleostomi</taxon>
        <taxon>Mammalia</taxon>
        <taxon>Eutheria</taxon>
        <taxon>Laurasiatheria</taxon>
        <taxon>Artiodactyla</taxon>
        <taxon>Ruminantia</taxon>
        <taxon>Pecora</taxon>
        <taxon>Cervidae</taxon>
        <taxon>Odocoileinae</taxon>
        <taxon>Rangifer</taxon>
    </lineage>
</organism>
<dbReference type="Proteomes" id="UP001162501">
    <property type="component" value="Chromosome 15"/>
</dbReference>
<reference evidence="1" key="2">
    <citation type="submission" date="2025-03" db="EMBL/GenBank/DDBJ databases">
        <authorList>
            <consortium name="ELIXIR-Norway"/>
            <consortium name="Elixir Norway"/>
        </authorList>
    </citation>
    <scope>NUCLEOTIDE SEQUENCE</scope>
</reference>
<evidence type="ECO:0000313" key="2">
    <source>
        <dbReference type="Proteomes" id="UP001162501"/>
    </source>
</evidence>